<proteinExistence type="predicted"/>
<dbReference type="AlphaFoldDB" id="A0AAJ5VZT3"/>
<sequence>MRRYVNRHAWRALSATTPRRLTVCGALVAYALAAWWAGPFIPEWLIALVGVLLLAILLYLGAAWLDRDTLDRREPPSGDD</sequence>
<gene>
    <name evidence="2" type="ORF">P0Y48_11620</name>
</gene>
<organism evidence="2 3">
    <name type="scientific">Candidatus Microbacterium phytovorans</name>
    <dbReference type="NCBI Taxonomy" id="3121374"/>
    <lineage>
        <taxon>Bacteria</taxon>
        <taxon>Bacillati</taxon>
        <taxon>Actinomycetota</taxon>
        <taxon>Actinomycetes</taxon>
        <taxon>Micrococcales</taxon>
        <taxon>Microbacteriaceae</taxon>
        <taxon>Microbacterium</taxon>
    </lineage>
</organism>
<feature type="transmembrane region" description="Helical" evidence="1">
    <location>
        <begin position="44"/>
        <end position="65"/>
    </location>
</feature>
<accession>A0AAJ5VZT3</accession>
<dbReference type="EMBL" id="CP119321">
    <property type="protein sequence ID" value="WEK13107.1"/>
    <property type="molecule type" value="Genomic_DNA"/>
</dbReference>
<keyword evidence="1" id="KW-0472">Membrane</keyword>
<keyword evidence="1" id="KW-0812">Transmembrane</keyword>
<evidence type="ECO:0000313" key="2">
    <source>
        <dbReference type="EMBL" id="WEK13107.1"/>
    </source>
</evidence>
<evidence type="ECO:0000256" key="1">
    <source>
        <dbReference type="SAM" id="Phobius"/>
    </source>
</evidence>
<feature type="transmembrane region" description="Helical" evidence="1">
    <location>
        <begin position="21"/>
        <end position="38"/>
    </location>
</feature>
<protein>
    <submittedName>
        <fullName evidence="2">Uncharacterized protein</fullName>
    </submittedName>
</protein>
<evidence type="ECO:0000313" key="3">
    <source>
        <dbReference type="Proteomes" id="UP001213972"/>
    </source>
</evidence>
<name>A0AAJ5VZT3_9MICO</name>
<dbReference type="Proteomes" id="UP001213972">
    <property type="component" value="Chromosome"/>
</dbReference>
<reference evidence="2" key="1">
    <citation type="submission" date="2023-03" db="EMBL/GenBank/DDBJ databases">
        <title>Andean soil-derived lignocellulolytic bacterial consortium as a source of novel taxa and putative plastic-active enzymes.</title>
        <authorList>
            <person name="Diaz-Garcia L."/>
            <person name="Chuvochina M."/>
            <person name="Feuerriegel G."/>
            <person name="Bunk B."/>
            <person name="Sproer C."/>
            <person name="Streit W.R."/>
            <person name="Rodriguez L.M."/>
            <person name="Overmann J."/>
            <person name="Jimenez D.J."/>
        </authorList>
    </citation>
    <scope>NUCLEOTIDE SEQUENCE</scope>
    <source>
        <strain evidence="2">MAG 4610</strain>
    </source>
</reference>
<keyword evidence="1" id="KW-1133">Transmembrane helix</keyword>